<protein>
    <recommendedName>
        <fullName evidence="3">CdaR family transcriptional regulator</fullName>
    </recommendedName>
</protein>
<dbReference type="RefSeq" id="WP_343950230.1">
    <property type="nucleotide sequence ID" value="NZ_BAAAHQ010000011.1"/>
</dbReference>
<evidence type="ECO:0000313" key="2">
    <source>
        <dbReference type="Proteomes" id="UP001501578"/>
    </source>
</evidence>
<dbReference type="Proteomes" id="UP001501578">
    <property type="component" value="Unassembled WGS sequence"/>
</dbReference>
<gene>
    <name evidence="1" type="ORF">GCM10009560_27720</name>
</gene>
<comment type="caution">
    <text evidence="1">The sequence shown here is derived from an EMBL/GenBank/DDBJ whole genome shotgun (WGS) entry which is preliminary data.</text>
</comment>
<dbReference type="EMBL" id="BAAAHQ010000011">
    <property type="protein sequence ID" value="GAA0925966.1"/>
    <property type="molecule type" value="Genomic_DNA"/>
</dbReference>
<organism evidence="1 2">
    <name type="scientific">Nonomuraea longicatena</name>
    <dbReference type="NCBI Taxonomy" id="83682"/>
    <lineage>
        <taxon>Bacteria</taxon>
        <taxon>Bacillati</taxon>
        <taxon>Actinomycetota</taxon>
        <taxon>Actinomycetes</taxon>
        <taxon>Streptosporangiales</taxon>
        <taxon>Streptosporangiaceae</taxon>
        <taxon>Nonomuraea</taxon>
    </lineage>
</organism>
<proteinExistence type="predicted"/>
<name>A0ABN1PCG3_9ACTN</name>
<accession>A0ABN1PCG3</accession>
<reference evidence="1 2" key="1">
    <citation type="journal article" date="2019" name="Int. J. Syst. Evol. Microbiol.">
        <title>The Global Catalogue of Microorganisms (GCM) 10K type strain sequencing project: providing services to taxonomists for standard genome sequencing and annotation.</title>
        <authorList>
            <consortium name="The Broad Institute Genomics Platform"/>
            <consortium name="The Broad Institute Genome Sequencing Center for Infectious Disease"/>
            <person name="Wu L."/>
            <person name="Ma J."/>
        </authorList>
    </citation>
    <scope>NUCLEOTIDE SEQUENCE [LARGE SCALE GENOMIC DNA]</scope>
    <source>
        <strain evidence="1 2">JCM 11136</strain>
    </source>
</reference>
<keyword evidence="2" id="KW-1185">Reference proteome</keyword>
<evidence type="ECO:0008006" key="3">
    <source>
        <dbReference type="Google" id="ProtNLM"/>
    </source>
</evidence>
<evidence type="ECO:0000313" key="1">
    <source>
        <dbReference type="EMBL" id="GAA0925966.1"/>
    </source>
</evidence>
<sequence>MASELQRLVDNLGTRLGRSVALDDPNLRLLAYNSHTGETDDARVESIMRRSVPAELVAHVRAGGAARATGLFTVPARPELGLRVARVGMPVRYEHSLLGFLWLLASDGPVTGQDAAALRRAAENTARVLHRDFLLGELSRGRERELVRDLISADERVRGDAAHRLIEEELITAGPVRTLVATVTHEAGQPLGERERLALHLGLKVARLIELR</sequence>